<proteinExistence type="predicted"/>
<dbReference type="RefSeq" id="WP_249312331.1">
    <property type="nucleotide sequence ID" value="NZ_JACRSU010000003.1"/>
</dbReference>
<dbReference type="AlphaFoldDB" id="A0A926DND3"/>
<dbReference type="Proteomes" id="UP000611762">
    <property type="component" value="Unassembled WGS sequence"/>
</dbReference>
<name>A0A926DND3_9FIRM</name>
<dbReference type="EMBL" id="JACRSU010000003">
    <property type="protein sequence ID" value="MBC8540879.1"/>
    <property type="molecule type" value="Genomic_DNA"/>
</dbReference>
<keyword evidence="2" id="KW-1185">Reference proteome</keyword>
<evidence type="ECO:0000313" key="2">
    <source>
        <dbReference type="Proteomes" id="UP000611762"/>
    </source>
</evidence>
<accession>A0A926DND3</accession>
<gene>
    <name evidence="1" type="ORF">H8698_07810</name>
</gene>
<evidence type="ECO:0000313" key="1">
    <source>
        <dbReference type="EMBL" id="MBC8540879.1"/>
    </source>
</evidence>
<reference evidence="1" key="1">
    <citation type="submission" date="2020-08" db="EMBL/GenBank/DDBJ databases">
        <title>Genome public.</title>
        <authorList>
            <person name="Liu C."/>
            <person name="Sun Q."/>
        </authorList>
    </citation>
    <scope>NUCLEOTIDE SEQUENCE</scope>
    <source>
        <strain evidence="1">H8</strain>
    </source>
</reference>
<organism evidence="1 2">
    <name type="scientific">Congzhengia minquanensis</name>
    <dbReference type="NCBI Taxonomy" id="2763657"/>
    <lineage>
        <taxon>Bacteria</taxon>
        <taxon>Bacillati</taxon>
        <taxon>Bacillota</taxon>
        <taxon>Clostridia</taxon>
        <taxon>Eubacteriales</taxon>
        <taxon>Oscillospiraceae</taxon>
        <taxon>Congzhengia</taxon>
    </lineage>
</organism>
<sequence>MEDTQFLANLNIKKRKNTSYDVLSFCKSEQYRYSIRQPKGSQKVGSDSRGVMPAFTREQACASVTFWEKERQSEMRSRFFMQKSGKPKRLAATWEE</sequence>
<comment type="caution">
    <text evidence="1">The sequence shown here is derived from an EMBL/GenBank/DDBJ whole genome shotgun (WGS) entry which is preliminary data.</text>
</comment>
<protein>
    <submittedName>
        <fullName evidence="1">Uncharacterized protein</fullName>
    </submittedName>
</protein>